<dbReference type="EMBL" id="JH818959">
    <property type="protein sequence ID" value="EKC22712.1"/>
    <property type="molecule type" value="Genomic_DNA"/>
</dbReference>
<protein>
    <submittedName>
        <fullName evidence="1">Uncharacterized protein</fullName>
    </submittedName>
</protein>
<sequence length="159" mass="18321">MTLQIYTKDDHKIMVENSILPLLGNESSNLGFLSPFVLIMVWNNKDWKVPWIKDMEEILTRYYGDTPRAVSYQWKTAIENCSQFRCVRHSFLPGTQLQGRSEDVIGHFSSISVIASLEKEEKKLVQGEMKRVLDKHGIMSDTEDIELFLTPSGHGFKKL</sequence>
<evidence type="ECO:0000313" key="1">
    <source>
        <dbReference type="EMBL" id="EKC22712.1"/>
    </source>
</evidence>
<name>K1PFQ7_MAGGI</name>
<dbReference type="AlphaFoldDB" id="K1PFQ7"/>
<reference evidence="1" key="1">
    <citation type="journal article" date="2012" name="Nature">
        <title>The oyster genome reveals stress adaptation and complexity of shell formation.</title>
        <authorList>
            <person name="Zhang G."/>
            <person name="Fang X."/>
            <person name="Guo X."/>
            <person name="Li L."/>
            <person name="Luo R."/>
            <person name="Xu F."/>
            <person name="Yang P."/>
            <person name="Zhang L."/>
            <person name="Wang X."/>
            <person name="Qi H."/>
            <person name="Xiong Z."/>
            <person name="Que H."/>
            <person name="Xie Y."/>
            <person name="Holland P.W."/>
            <person name="Paps J."/>
            <person name="Zhu Y."/>
            <person name="Wu F."/>
            <person name="Chen Y."/>
            <person name="Wang J."/>
            <person name="Peng C."/>
            <person name="Meng J."/>
            <person name="Yang L."/>
            <person name="Liu J."/>
            <person name="Wen B."/>
            <person name="Zhang N."/>
            <person name="Huang Z."/>
            <person name="Zhu Q."/>
            <person name="Feng Y."/>
            <person name="Mount A."/>
            <person name="Hedgecock D."/>
            <person name="Xu Z."/>
            <person name="Liu Y."/>
            <person name="Domazet-Loso T."/>
            <person name="Du Y."/>
            <person name="Sun X."/>
            <person name="Zhang S."/>
            <person name="Liu B."/>
            <person name="Cheng P."/>
            <person name="Jiang X."/>
            <person name="Li J."/>
            <person name="Fan D."/>
            <person name="Wang W."/>
            <person name="Fu W."/>
            <person name="Wang T."/>
            <person name="Wang B."/>
            <person name="Zhang J."/>
            <person name="Peng Z."/>
            <person name="Li Y."/>
            <person name="Li N."/>
            <person name="Wang J."/>
            <person name="Chen M."/>
            <person name="He Y."/>
            <person name="Tan F."/>
            <person name="Song X."/>
            <person name="Zheng Q."/>
            <person name="Huang R."/>
            <person name="Yang H."/>
            <person name="Du X."/>
            <person name="Chen L."/>
            <person name="Yang M."/>
            <person name="Gaffney P.M."/>
            <person name="Wang S."/>
            <person name="Luo L."/>
            <person name="She Z."/>
            <person name="Ming Y."/>
            <person name="Huang W."/>
            <person name="Zhang S."/>
            <person name="Huang B."/>
            <person name="Zhang Y."/>
            <person name="Qu T."/>
            <person name="Ni P."/>
            <person name="Miao G."/>
            <person name="Wang J."/>
            <person name="Wang Q."/>
            <person name="Steinberg C.E."/>
            <person name="Wang H."/>
            <person name="Li N."/>
            <person name="Qian L."/>
            <person name="Zhang G."/>
            <person name="Li Y."/>
            <person name="Yang H."/>
            <person name="Liu X."/>
            <person name="Wang J."/>
            <person name="Yin Y."/>
            <person name="Wang J."/>
        </authorList>
    </citation>
    <scope>NUCLEOTIDE SEQUENCE [LARGE SCALE GENOMIC DNA]</scope>
    <source>
        <strain evidence="1">05x7-T-G4-1.051#20</strain>
    </source>
</reference>
<accession>K1PFQ7</accession>
<organism evidence="1">
    <name type="scientific">Magallana gigas</name>
    <name type="common">Pacific oyster</name>
    <name type="synonym">Crassostrea gigas</name>
    <dbReference type="NCBI Taxonomy" id="29159"/>
    <lineage>
        <taxon>Eukaryota</taxon>
        <taxon>Metazoa</taxon>
        <taxon>Spiralia</taxon>
        <taxon>Lophotrochozoa</taxon>
        <taxon>Mollusca</taxon>
        <taxon>Bivalvia</taxon>
        <taxon>Autobranchia</taxon>
        <taxon>Pteriomorphia</taxon>
        <taxon>Ostreida</taxon>
        <taxon>Ostreoidea</taxon>
        <taxon>Ostreidae</taxon>
        <taxon>Magallana</taxon>
    </lineage>
</organism>
<dbReference type="InParanoid" id="K1PFQ7"/>
<dbReference type="HOGENOM" id="CLU_1662500_0_0_1"/>
<gene>
    <name evidence="1" type="ORF">CGI_10001638</name>
</gene>
<proteinExistence type="predicted"/>